<protein>
    <submittedName>
        <fullName evidence="1">Uncharacterized protein</fullName>
    </submittedName>
</protein>
<dbReference type="Proteomes" id="UP000202619">
    <property type="component" value="Segment"/>
</dbReference>
<accession>A0A1B3B0Y5</accession>
<evidence type="ECO:0000313" key="2">
    <source>
        <dbReference type="Proteomes" id="UP000202619"/>
    </source>
</evidence>
<dbReference type="EMBL" id="KX557283">
    <property type="protein sequence ID" value="AOE44675.1"/>
    <property type="molecule type" value="Genomic_DNA"/>
</dbReference>
<gene>
    <name evidence="1" type="primary">65</name>
    <name evidence="1" type="ORF">SEA_REMUS_65</name>
</gene>
<name>A0A1B3B0Y5_9CAUD</name>
<dbReference type="GeneID" id="29063869"/>
<sequence length="70" mass="7675">MSNIPKVGDIVKVRPGVETYFGMREGAVGKVSAVFPPNSVRKSVLYDVIPNYPSNADPYAFYANELEVLP</sequence>
<dbReference type="OrthoDB" id="21583at10239"/>
<evidence type="ECO:0000313" key="1">
    <source>
        <dbReference type="EMBL" id="AOE44675.1"/>
    </source>
</evidence>
<dbReference type="RefSeq" id="YP_009281676.1">
    <property type="nucleotide sequence ID" value="NC_031031.1"/>
</dbReference>
<dbReference type="KEGG" id="vg:29063869"/>
<organism evidence="1 2">
    <name type="scientific">Gordonia phage Remus</name>
    <dbReference type="NCBI Taxonomy" id="1887652"/>
    <lineage>
        <taxon>Viruses</taxon>
        <taxon>Duplodnaviria</taxon>
        <taxon>Heunggongvirae</taxon>
        <taxon>Uroviricota</taxon>
        <taxon>Caudoviricetes</taxon>
        <taxon>Soupsvirus</taxon>
        <taxon>Soupsvirus strosahl</taxon>
    </lineage>
</organism>
<reference evidence="1 2" key="1">
    <citation type="submission" date="2016-07" db="EMBL/GenBank/DDBJ databases">
        <authorList>
            <person name="Franke B.K."/>
            <person name="Idrees S."/>
            <person name="Klinkhammer K.E."/>
            <person name="Kocina D.M."/>
            <person name="Lusk T.N."/>
            <person name="Notovny A.L."/>
            <person name="Oberding K.E."/>
            <person name="Quandt C.A."/>
            <person name="Schmitz M.Y."/>
            <person name="Schultz D.E."/>
            <person name="Thaoxaochay C."/>
            <person name="Thomas C.P."/>
            <person name="Toland T.N."/>
            <person name="Topel S.A."/>
            <person name="Warren E.R."/>
            <person name="Weber A.J."/>
            <person name="Welman R.J."/>
            <person name="Williams K.M."/>
            <person name="Bonilla J.A."/>
            <person name="Klyczek K."/>
            <person name="Garlena R.A."/>
            <person name="Russell D.A."/>
            <person name="Pope W.H."/>
            <person name="Jacobs-Sera D."/>
            <person name="Hendrix R.W."/>
            <person name="Hatfull G.F."/>
        </authorList>
    </citation>
    <scope>NUCLEOTIDE SEQUENCE [LARGE SCALE GENOMIC DNA]</scope>
</reference>
<proteinExistence type="predicted"/>